<dbReference type="Proteomes" id="UP000095280">
    <property type="component" value="Unplaced"/>
</dbReference>
<evidence type="ECO:0000256" key="1">
    <source>
        <dbReference type="PROSITE-ProRule" id="PRU00047"/>
    </source>
</evidence>
<keyword evidence="1" id="KW-0862">Zinc</keyword>
<dbReference type="SUPFAM" id="SSF57756">
    <property type="entry name" value="Retrovirus zinc finger-like domains"/>
    <property type="match status" value="1"/>
</dbReference>
<sequence length="568" mass="61874">MTDSELAFLSAICLTSPSIKRLFRLAAVFSLLLDINSLSSDTFVLMESQINRIAFCDEDSSSLGPTRQAAVPVVSSRPRISGGNQGQFVQQILETKRHSNVRQISVPNIVAKDAFVLIGRAEPTLLHFVRKARHDYRVSGQLAHVCVGELPHLGRDGVLFRQRLLGEVEHQRIVCAQRHAQAFGVKVWQGTAAVGQEQAVVGERRHGHGHLGQQLRSNTANLSEQQAVANIVSQQEGGCQMMHRSSLATVRPENDRLQASLPSQSVQRHQARAASDAARRHIADPTDCRALKVTCHKCGKTGHFAKVCRSARTHFVTANESKHSDSAVTRDEPVFYCGAGTRAAFCDVKINRRQVKMEKDSGASCSLISRKIWEELGRPPLKSPKSRMLAYDGHVMKQLGILECLVETGGPDGRFAAAELPVIECEQKFGLLGRDLLSSLLGEHPSVIVHQDDVLMGADLRDGTRMCALMKRLQQRIRTGRWGQVSQVERPYKACREALSVEDGGRSNLAEDASGMLAGSGQVRGAAGPNTALVAPADQSDGGLRLHGALESVNRPDECAWVALGGRT</sequence>
<dbReference type="Gene3D" id="2.40.70.10">
    <property type="entry name" value="Acid Proteases"/>
    <property type="match status" value="1"/>
</dbReference>
<dbReference type="GO" id="GO:0008270">
    <property type="term" value="F:zinc ion binding"/>
    <property type="evidence" value="ECO:0007669"/>
    <property type="project" value="UniProtKB-KW"/>
</dbReference>
<keyword evidence="1" id="KW-0863">Zinc-finger</keyword>
<accession>A0A1I8HQW1</accession>
<feature type="domain" description="CCHC-type" evidence="2">
    <location>
        <begin position="295"/>
        <end position="310"/>
    </location>
</feature>
<keyword evidence="1" id="KW-0479">Metal-binding</keyword>
<keyword evidence="3" id="KW-1185">Reference proteome</keyword>
<proteinExistence type="predicted"/>
<dbReference type="WBParaSite" id="maker-uti_cns_0007391-snap-gene-0.7-mRNA-1">
    <property type="protein sequence ID" value="maker-uti_cns_0007391-snap-gene-0.7-mRNA-1"/>
    <property type="gene ID" value="maker-uti_cns_0007391-snap-gene-0.7"/>
</dbReference>
<dbReference type="InterPro" id="IPR001878">
    <property type="entry name" value="Znf_CCHC"/>
</dbReference>
<evidence type="ECO:0000313" key="4">
    <source>
        <dbReference type="WBParaSite" id="maker-uti_cns_0007391-snap-gene-0.7-mRNA-1"/>
    </source>
</evidence>
<protein>
    <submittedName>
        <fullName evidence="4">CCHC-type domain-containing protein</fullName>
    </submittedName>
</protein>
<dbReference type="InterPro" id="IPR021109">
    <property type="entry name" value="Peptidase_aspartic_dom_sf"/>
</dbReference>
<dbReference type="GO" id="GO:0003676">
    <property type="term" value="F:nucleic acid binding"/>
    <property type="evidence" value="ECO:0007669"/>
    <property type="project" value="InterPro"/>
</dbReference>
<dbReference type="SUPFAM" id="SSF50630">
    <property type="entry name" value="Acid proteases"/>
    <property type="match status" value="1"/>
</dbReference>
<dbReference type="SMART" id="SM00343">
    <property type="entry name" value="ZnF_C2HC"/>
    <property type="match status" value="1"/>
</dbReference>
<dbReference type="AlphaFoldDB" id="A0A1I8HQW1"/>
<evidence type="ECO:0000259" key="2">
    <source>
        <dbReference type="PROSITE" id="PS50158"/>
    </source>
</evidence>
<dbReference type="PROSITE" id="PS50158">
    <property type="entry name" value="ZF_CCHC"/>
    <property type="match status" value="1"/>
</dbReference>
<dbReference type="InterPro" id="IPR036875">
    <property type="entry name" value="Znf_CCHC_sf"/>
</dbReference>
<organism evidence="3 4">
    <name type="scientific">Macrostomum lignano</name>
    <dbReference type="NCBI Taxonomy" id="282301"/>
    <lineage>
        <taxon>Eukaryota</taxon>
        <taxon>Metazoa</taxon>
        <taxon>Spiralia</taxon>
        <taxon>Lophotrochozoa</taxon>
        <taxon>Platyhelminthes</taxon>
        <taxon>Rhabditophora</taxon>
        <taxon>Macrostomorpha</taxon>
        <taxon>Macrostomida</taxon>
        <taxon>Macrostomidae</taxon>
        <taxon>Macrostomum</taxon>
    </lineage>
</organism>
<dbReference type="Pfam" id="PF00098">
    <property type="entry name" value="zf-CCHC"/>
    <property type="match status" value="1"/>
</dbReference>
<name>A0A1I8HQW1_9PLAT</name>
<reference evidence="4" key="1">
    <citation type="submission" date="2016-11" db="UniProtKB">
        <authorList>
            <consortium name="WormBaseParasite"/>
        </authorList>
    </citation>
    <scope>IDENTIFICATION</scope>
</reference>
<evidence type="ECO:0000313" key="3">
    <source>
        <dbReference type="Proteomes" id="UP000095280"/>
    </source>
</evidence>